<dbReference type="PANTHER" id="PTHR43785:SF2">
    <property type="entry name" value="TYPE-1 GLUTAMINE SYNTHETASE 1"/>
    <property type="match status" value="1"/>
</dbReference>
<name>A0AAW1GWC2_SAPOF</name>
<dbReference type="Gene3D" id="3.30.590.10">
    <property type="entry name" value="Glutamine synthetase/guanido kinase, catalytic domain"/>
    <property type="match status" value="1"/>
</dbReference>
<protein>
    <recommendedName>
        <fullName evidence="4">GS catalytic domain-containing protein</fullName>
    </recommendedName>
</protein>
<dbReference type="FunFam" id="3.30.590.10:FF:000012">
    <property type="entry name" value="Glutamate-ammonia ligase"/>
    <property type="match status" value="1"/>
</dbReference>
<dbReference type="Pfam" id="PF00120">
    <property type="entry name" value="Gln-synt_C"/>
    <property type="match status" value="1"/>
</dbReference>
<keyword evidence="1" id="KW-0436">Ligase</keyword>
<keyword evidence="6" id="KW-1185">Reference proteome</keyword>
<evidence type="ECO:0000313" key="5">
    <source>
        <dbReference type="EMBL" id="KAK9667806.1"/>
    </source>
</evidence>
<gene>
    <name evidence="5" type="ORF">RND81_13G012400</name>
</gene>
<dbReference type="InterPro" id="IPR014746">
    <property type="entry name" value="Gln_synth/guanido_kin_cat_dom"/>
</dbReference>
<dbReference type="PROSITE" id="PS51987">
    <property type="entry name" value="GS_CATALYTIC"/>
    <property type="match status" value="1"/>
</dbReference>
<dbReference type="InterPro" id="IPR008146">
    <property type="entry name" value="Gln_synth_cat_dom"/>
</dbReference>
<dbReference type="GO" id="GO:0006542">
    <property type="term" value="P:glutamine biosynthetic process"/>
    <property type="evidence" value="ECO:0007669"/>
    <property type="project" value="InterPro"/>
</dbReference>
<dbReference type="Proteomes" id="UP001443914">
    <property type="component" value="Unassembled WGS sequence"/>
</dbReference>
<dbReference type="EMBL" id="JBDFQZ010000013">
    <property type="protein sequence ID" value="KAK9667806.1"/>
    <property type="molecule type" value="Genomic_DNA"/>
</dbReference>
<evidence type="ECO:0000313" key="6">
    <source>
        <dbReference type="Proteomes" id="UP001443914"/>
    </source>
</evidence>
<organism evidence="5 6">
    <name type="scientific">Saponaria officinalis</name>
    <name type="common">Common soapwort</name>
    <name type="synonym">Lychnis saponaria</name>
    <dbReference type="NCBI Taxonomy" id="3572"/>
    <lineage>
        <taxon>Eukaryota</taxon>
        <taxon>Viridiplantae</taxon>
        <taxon>Streptophyta</taxon>
        <taxon>Embryophyta</taxon>
        <taxon>Tracheophyta</taxon>
        <taxon>Spermatophyta</taxon>
        <taxon>Magnoliopsida</taxon>
        <taxon>eudicotyledons</taxon>
        <taxon>Gunneridae</taxon>
        <taxon>Pentapetalae</taxon>
        <taxon>Caryophyllales</taxon>
        <taxon>Caryophyllaceae</taxon>
        <taxon>Caryophylleae</taxon>
        <taxon>Saponaria</taxon>
    </lineage>
</organism>
<evidence type="ECO:0000256" key="3">
    <source>
        <dbReference type="RuleBase" id="RU000384"/>
    </source>
</evidence>
<evidence type="ECO:0000256" key="2">
    <source>
        <dbReference type="PROSITE-ProRule" id="PRU01331"/>
    </source>
</evidence>
<reference evidence="5" key="1">
    <citation type="submission" date="2024-03" db="EMBL/GenBank/DDBJ databases">
        <title>WGS assembly of Saponaria officinalis var. Norfolk2.</title>
        <authorList>
            <person name="Jenkins J."/>
            <person name="Shu S."/>
            <person name="Grimwood J."/>
            <person name="Barry K."/>
            <person name="Goodstein D."/>
            <person name="Schmutz J."/>
            <person name="Leebens-Mack J."/>
            <person name="Osbourn A."/>
        </authorList>
    </citation>
    <scope>NUCLEOTIDE SEQUENCE [LARGE SCALE GENOMIC DNA]</scope>
    <source>
        <strain evidence="5">JIC</strain>
    </source>
</reference>
<feature type="domain" description="GS catalytic" evidence="4">
    <location>
        <begin position="117"/>
        <end position="451"/>
    </location>
</feature>
<dbReference type="PANTHER" id="PTHR43785">
    <property type="entry name" value="GAMMA-GLUTAMYLPUTRESCINE SYNTHETASE"/>
    <property type="match status" value="1"/>
</dbReference>
<dbReference type="InterPro" id="IPR036651">
    <property type="entry name" value="Gln_synt_N_sf"/>
</dbReference>
<dbReference type="GO" id="GO:0004356">
    <property type="term" value="F:glutamine synthetase activity"/>
    <property type="evidence" value="ECO:0007669"/>
    <property type="project" value="InterPro"/>
</dbReference>
<dbReference type="SUPFAM" id="SSF55931">
    <property type="entry name" value="Glutamine synthetase/guanido kinase"/>
    <property type="match status" value="1"/>
</dbReference>
<dbReference type="SUPFAM" id="SSF54368">
    <property type="entry name" value="Glutamine synthetase, N-terminal domain"/>
    <property type="match status" value="1"/>
</dbReference>
<sequence length="451" mass="49923">MSDNFGENSKVVFQQPHTSTLVRIFWVDTSGQCRCRVVPTNRFHDVITKNGIGLTVACMALTSLRDCVPPETDLTATGEIRLIPDLSTLRTIPWTTGEEMVLADMHLRPGEPWECCPREALKRAAEALKQEFNLEVDAGFETEFYLLRPVIREGKEELLPFDSTPYCSASAFDAAAPILHDMFAALQSLNIPMEQVHSEAGKGQFEMALEHSECERAADNLVYAREVIRAVARKHGLIATLAPKYNLDDIGSGCHVHISLLENGVNVFTGTPGSNHGISKLGQEFMAGVLFHLPALLAFIAPTPNSYDRIQPDMWSGAYHCWGKENREASLRTACPPGIEDGLVSNFEIKSFDGCTNPYLGLASIIVAGLDGLRNHLRLPPPIEANPSELKGEVKRLPKSLSESLEALHNDKIFEDLLGTKLLKAITCVRKAEVEIYAENSEAYKQLVYRY</sequence>
<accession>A0AAW1GWC2</accession>
<comment type="similarity">
    <text evidence="2 3">Belongs to the glutamine synthetase family.</text>
</comment>
<proteinExistence type="inferred from homology"/>
<evidence type="ECO:0000259" key="4">
    <source>
        <dbReference type="PROSITE" id="PS51987"/>
    </source>
</evidence>
<dbReference type="Gene3D" id="3.10.20.70">
    <property type="entry name" value="Glutamine synthetase, N-terminal domain"/>
    <property type="match status" value="1"/>
</dbReference>
<dbReference type="SMART" id="SM01230">
    <property type="entry name" value="Gln-synt_C"/>
    <property type="match status" value="1"/>
</dbReference>
<comment type="caution">
    <text evidence="5">The sequence shown here is derived from an EMBL/GenBank/DDBJ whole genome shotgun (WGS) entry which is preliminary data.</text>
</comment>
<evidence type="ECO:0000256" key="1">
    <source>
        <dbReference type="ARBA" id="ARBA00022598"/>
    </source>
</evidence>
<dbReference type="AlphaFoldDB" id="A0AAW1GWC2"/>